<feature type="domain" description="HTH marR-type" evidence="1">
    <location>
        <begin position="9"/>
        <end position="61"/>
    </location>
</feature>
<dbReference type="SUPFAM" id="SSF46785">
    <property type="entry name" value="Winged helix' DNA-binding domain"/>
    <property type="match status" value="1"/>
</dbReference>
<evidence type="ECO:0000313" key="3">
    <source>
        <dbReference type="Proteomes" id="UP001202052"/>
    </source>
</evidence>
<evidence type="ECO:0000313" key="2">
    <source>
        <dbReference type="EMBL" id="MCL3998977.1"/>
    </source>
</evidence>
<accession>A0ABT0P7J4</accession>
<reference evidence="2 3" key="1">
    <citation type="submission" date="2022-05" db="EMBL/GenBank/DDBJ databases">
        <title>Genome Resource of Streptomyces lavenduligriseus GA1-1, a Strain with Broad-Spectrum Antifungal Activity against Phytopathogenic Fungi.</title>
        <authorList>
            <person name="Qi D."/>
        </authorList>
    </citation>
    <scope>NUCLEOTIDE SEQUENCE [LARGE SCALE GENOMIC DNA]</scope>
    <source>
        <strain evidence="2 3">GA1-1</strain>
    </source>
</reference>
<gene>
    <name evidence="2" type="ORF">M4438_36740</name>
</gene>
<dbReference type="InterPro" id="IPR036388">
    <property type="entry name" value="WH-like_DNA-bd_sf"/>
</dbReference>
<dbReference type="Gene3D" id="1.10.10.10">
    <property type="entry name" value="Winged helix-like DNA-binding domain superfamily/Winged helix DNA-binding domain"/>
    <property type="match status" value="1"/>
</dbReference>
<name>A0ABT0P7J4_9ACTN</name>
<dbReference type="EMBL" id="JAMCCK010000107">
    <property type="protein sequence ID" value="MCL3998977.1"/>
    <property type="molecule type" value="Genomic_DNA"/>
</dbReference>
<evidence type="ECO:0000259" key="1">
    <source>
        <dbReference type="Pfam" id="PF12802"/>
    </source>
</evidence>
<proteinExistence type="predicted"/>
<dbReference type="Proteomes" id="UP001202052">
    <property type="component" value="Unassembled WGS sequence"/>
</dbReference>
<dbReference type="RefSeq" id="WP_249493519.1">
    <property type="nucleotide sequence ID" value="NZ_JAMCCK010000107.1"/>
</dbReference>
<keyword evidence="3" id="KW-1185">Reference proteome</keyword>
<comment type="caution">
    <text evidence="2">The sequence shown here is derived from an EMBL/GenBank/DDBJ whole genome shotgun (WGS) entry which is preliminary data.</text>
</comment>
<dbReference type="InterPro" id="IPR036390">
    <property type="entry name" value="WH_DNA-bd_sf"/>
</dbReference>
<sequence length="223" mass="23750">MTTEAPPDLRRSERAVLKVLEKHGGQSMSVADLARAAGYSEPAVTTARRRLRALGLISFTPGTGHTAVRYAISSPSPAGAAATLGGFHIGRTLSSGVLHLLDSGGEMPPVPCEFRADTVCRPVPETAPLMELARGPVSWELLCRACLKAIGAAPGAGSAGQKSSVEISWQVQVWHNATRAWRSVGRPSTSEAAVRAELAVRRARYPELLFRPVVRTITETVLH</sequence>
<dbReference type="InterPro" id="IPR000835">
    <property type="entry name" value="HTH_MarR-typ"/>
</dbReference>
<organism evidence="2 3">
    <name type="scientific">Streptomyces lavenduligriseus</name>
    <dbReference type="NCBI Taxonomy" id="67315"/>
    <lineage>
        <taxon>Bacteria</taxon>
        <taxon>Bacillati</taxon>
        <taxon>Actinomycetota</taxon>
        <taxon>Actinomycetes</taxon>
        <taxon>Kitasatosporales</taxon>
        <taxon>Streptomycetaceae</taxon>
        <taxon>Streptomyces</taxon>
    </lineage>
</organism>
<dbReference type="Pfam" id="PF12802">
    <property type="entry name" value="MarR_2"/>
    <property type="match status" value="1"/>
</dbReference>
<protein>
    <submittedName>
        <fullName evidence="2">MarR family transcriptional regulator</fullName>
    </submittedName>
</protein>